<evidence type="ECO:0000313" key="3">
    <source>
        <dbReference type="EMBL" id="EKE26571.1"/>
    </source>
</evidence>
<dbReference type="Pfam" id="PF00534">
    <property type="entry name" value="Glycos_transf_1"/>
    <property type="match status" value="1"/>
</dbReference>
<evidence type="ECO:0000256" key="1">
    <source>
        <dbReference type="ARBA" id="ARBA00022679"/>
    </source>
</evidence>
<dbReference type="InterPro" id="IPR001296">
    <property type="entry name" value="Glyco_trans_1"/>
</dbReference>
<sequence length="302" mass="36614">MKWLRHFALKLAILFQTKILKDYDIVIFSGDWIWAIRNCRKDAKKIYYCHTPPRYLYDQKDVYYSKVPVILRIPYKIACFVFEKLYKRDFNKIDKILTNSLNVQRRIKKFLWRESIIVYPPIDVSFFKPSDIRKDYYFSWARLTEIKRIDRIVEAFMKMPDKKLIISHWKNDPQKVQISNMIKWHPNISMVESPTDEELRKLISESIATIFIPVDEDFWMTPVESMACGVPVIWVNDWWPKEIVIDWKTWILIDEEVTVEKLIEAIQDFDIEKSLTMKEDCIERAKFFSLENFSKRIQEEIW</sequence>
<protein>
    <recommendedName>
        <fullName evidence="2">Glycosyl transferase family 1 domain-containing protein</fullName>
    </recommendedName>
</protein>
<comment type="caution">
    <text evidence="3">The sequence shown here is derived from an EMBL/GenBank/DDBJ whole genome shotgun (WGS) entry which is preliminary data.</text>
</comment>
<dbReference type="GO" id="GO:0016757">
    <property type="term" value="F:glycosyltransferase activity"/>
    <property type="evidence" value="ECO:0007669"/>
    <property type="project" value="InterPro"/>
</dbReference>
<accession>K2F672</accession>
<feature type="domain" description="Glycosyl transferase family 1" evidence="2">
    <location>
        <begin position="133"/>
        <end position="286"/>
    </location>
</feature>
<evidence type="ECO:0000259" key="2">
    <source>
        <dbReference type="Pfam" id="PF00534"/>
    </source>
</evidence>
<dbReference type="EMBL" id="AMFJ01000755">
    <property type="protein sequence ID" value="EKE26571.1"/>
    <property type="molecule type" value="Genomic_DNA"/>
</dbReference>
<dbReference type="Gene3D" id="3.40.50.2000">
    <property type="entry name" value="Glycogen Phosphorylase B"/>
    <property type="match status" value="1"/>
</dbReference>
<dbReference type="PANTHER" id="PTHR46401">
    <property type="entry name" value="GLYCOSYLTRANSFERASE WBBK-RELATED"/>
    <property type="match status" value="1"/>
</dbReference>
<dbReference type="SUPFAM" id="SSF53756">
    <property type="entry name" value="UDP-Glycosyltransferase/glycogen phosphorylase"/>
    <property type="match status" value="1"/>
</dbReference>
<keyword evidence="1" id="KW-0808">Transferase</keyword>
<organism evidence="3">
    <name type="scientific">uncultured bacterium</name>
    <name type="common">gcode 4</name>
    <dbReference type="NCBI Taxonomy" id="1234023"/>
    <lineage>
        <taxon>Bacteria</taxon>
        <taxon>environmental samples</taxon>
    </lineage>
</organism>
<dbReference type="PANTHER" id="PTHR46401:SF2">
    <property type="entry name" value="GLYCOSYLTRANSFERASE WBBK-RELATED"/>
    <property type="match status" value="1"/>
</dbReference>
<reference evidence="3" key="1">
    <citation type="journal article" date="2012" name="Science">
        <title>Fermentation, hydrogen, and sulfur metabolism in multiple uncultivated bacterial phyla.</title>
        <authorList>
            <person name="Wrighton K.C."/>
            <person name="Thomas B.C."/>
            <person name="Sharon I."/>
            <person name="Miller C.S."/>
            <person name="Castelle C.J."/>
            <person name="VerBerkmoes N.C."/>
            <person name="Wilkins M.J."/>
            <person name="Hettich R.L."/>
            <person name="Lipton M.S."/>
            <person name="Williams K.H."/>
            <person name="Long P.E."/>
            <person name="Banfield J.F."/>
        </authorList>
    </citation>
    <scope>NUCLEOTIDE SEQUENCE [LARGE SCALE GENOMIC DNA]</scope>
</reference>
<dbReference type="AlphaFoldDB" id="K2F672"/>
<gene>
    <name evidence="3" type="ORF">ACD_4C00239G0001</name>
</gene>
<proteinExistence type="predicted"/>
<name>K2F672_9BACT</name>